<feature type="region of interest" description="Disordered" evidence="1">
    <location>
        <begin position="82"/>
        <end position="117"/>
    </location>
</feature>
<evidence type="ECO:0000256" key="1">
    <source>
        <dbReference type="SAM" id="MobiDB-lite"/>
    </source>
</evidence>
<organism evidence="3 4">
    <name type="scientific">Urochloa decumbens</name>
    <dbReference type="NCBI Taxonomy" id="240449"/>
    <lineage>
        <taxon>Eukaryota</taxon>
        <taxon>Viridiplantae</taxon>
        <taxon>Streptophyta</taxon>
        <taxon>Embryophyta</taxon>
        <taxon>Tracheophyta</taxon>
        <taxon>Spermatophyta</taxon>
        <taxon>Magnoliopsida</taxon>
        <taxon>Liliopsida</taxon>
        <taxon>Poales</taxon>
        <taxon>Poaceae</taxon>
        <taxon>PACMAD clade</taxon>
        <taxon>Panicoideae</taxon>
        <taxon>Panicodae</taxon>
        <taxon>Paniceae</taxon>
        <taxon>Melinidinae</taxon>
        <taxon>Urochloa</taxon>
    </lineage>
</organism>
<feature type="region of interest" description="Disordered" evidence="1">
    <location>
        <begin position="403"/>
        <end position="424"/>
    </location>
</feature>
<dbReference type="InterPro" id="IPR053253">
    <property type="entry name" value="Sex_diff_modulator"/>
</dbReference>
<evidence type="ECO:0000313" key="4">
    <source>
        <dbReference type="Proteomes" id="UP001497457"/>
    </source>
</evidence>
<feature type="domain" description="CCHC-type" evidence="2">
    <location>
        <begin position="48"/>
        <end position="64"/>
    </location>
</feature>
<dbReference type="SUPFAM" id="SSF57756">
    <property type="entry name" value="Retrovirus zinc finger-like domains"/>
    <property type="match status" value="1"/>
</dbReference>
<dbReference type="InterPro" id="IPR036875">
    <property type="entry name" value="Znf_CCHC_sf"/>
</dbReference>
<evidence type="ECO:0000313" key="3">
    <source>
        <dbReference type="EMBL" id="CAL4913002.1"/>
    </source>
</evidence>
<dbReference type="PANTHER" id="PTHR33087">
    <property type="entry name" value="OS07G0539200 PROTEIN"/>
    <property type="match status" value="1"/>
</dbReference>
<proteinExistence type="predicted"/>
<accession>A0ABC8WPL1</accession>
<dbReference type="AlphaFoldDB" id="A0ABC8WPL1"/>
<keyword evidence="4" id="KW-1185">Reference proteome</keyword>
<dbReference type="Gene3D" id="4.10.60.10">
    <property type="entry name" value="Zinc finger, CCHC-type"/>
    <property type="match status" value="1"/>
</dbReference>
<protein>
    <recommendedName>
        <fullName evidence="2">CCHC-type domain-containing protein</fullName>
    </recommendedName>
</protein>
<feature type="domain" description="CCHC-type" evidence="2">
    <location>
        <begin position="67"/>
        <end position="83"/>
    </location>
</feature>
<dbReference type="PANTHER" id="PTHR33087:SF21">
    <property type="entry name" value="OS03G0782100 PROTEIN"/>
    <property type="match status" value="1"/>
</dbReference>
<name>A0ABC8WPL1_9POAL</name>
<reference evidence="3" key="1">
    <citation type="submission" date="2024-10" db="EMBL/GenBank/DDBJ databases">
        <authorList>
            <person name="Ryan C."/>
        </authorList>
    </citation>
    <scope>NUCLEOTIDE SEQUENCE [LARGE SCALE GENOMIC DNA]</scope>
</reference>
<gene>
    <name evidence="3" type="ORF">URODEC1_LOCUS15949</name>
</gene>
<dbReference type="Proteomes" id="UP001497457">
    <property type="component" value="Chromosome 13rd"/>
</dbReference>
<evidence type="ECO:0000259" key="2">
    <source>
        <dbReference type="SMART" id="SM00343"/>
    </source>
</evidence>
<feature type="region of interest" description="Disordered" evidence="1">
    <location>
        <begin position="439"/>
        <end position="495"/>
    </location>
</feature>
<feature type="compositionally biased region" description="Basic and acidic residues" evidence="1">
    <location>
        <begin position="455"/>
        <end position="469"/>
    </location>
</feature>
<feature type="compositionally biased region" description="Low complexity" evidence="1">
    <location>
        <begin position="92"/>
        <end position="117"/>
    </location>
</feature>
<dbReference type="SMART" id="SM00343">
    <property type="entry name" value="ZnF_C2HC"/>
    <property type="match status" value="2"/>
</dbReference>
<dbReference type="EMBL" id="OZ075123">
    <property type="protein sequence ID" value="CAL4913002.1"/>
    <property type="molecule type" value="Genomic_DNA"/>
</dbReference>
<dbReference type="InterPro" id="IPR001878">
    <property type="entry name" value="Znf_CCHC"/>
</dbReference>
<sequence>MSGRRWPAPSVWSRLGTAGGHHDAAGSRLVGSNGAGWLETLKAKAGRRCYNCLSGGHFIAACRDPPRCLLCFRFGHKAARCPRPDPQRRLASHPAAAAASSAAAASRSAPASRAAPAQRFPASTAAVSDGLSPAAADAAPSSAAAAIPATSSPGAAATSMADDAYVLYHRIREERPGHVAAGARRSEAIREEERALQSLALLAVQVDASVRLDTDRVRQEAAHQFRIPAYDLIVKKISTASFLIRFEGEHQCNRARRLSVLRVGHVGLQLLPWKRQVGARAVLSKFYYHVRICIEGVPAHARQPESVASLFPKLSFVDDLECDMEKAEEEECYRLWIWTSVPAEIPTTGTLHIEEPVQLPQQGYADSLIDLGMPMGALRIEQAKTSDYDVLIHVDRVMDYSPLPPVSSHGSPDSPISGHSDEAPEVEWPVRYPFPWRLGVPDGPGRSRSGQRRVSVHDRLGDRGRDRSPPRGGGSSGLGLRQVPPSGPHDLGGWIGGAGGGSGFYAGSSSHHGGGRHRRRGMQAVAEAWQWRPKTTCNDGGPRHHRGSSEHEINVHAKVTAAANTWIDPMIDEVWVGALAGPARLQCSVEPTATQMGSAAPVTQQVMDPVGFVSLKGNAAASTGAIATVGSSPSDVRRTDLVTVGGASRGDLAPQTQKAGDHAGTVRLPSSEQIALAQGSVAAEPEHACLLKDGGNQLPSMQAGGQGSEIAVALGDDRTVADEELIAQDAERLVTVALSEIWAQNCVGSLGEKAQEETNATPCSNGPAHGLDFDLNVGFLDVDAQPVSENMAAPERMILGTAEGRLNRDITIPRSGTRGVARFAVPLKRALLSNPPMRLKTCQAKKHTVDSASRRQGKGAVKSGMGISLDEQAATLLMKTAGVLGVNDKMTDEAKKQFGEKLATPLQEDVVGDIRAAFGIPEGGDRDALSGLLGVADEDESFA</sequence>